<name>A0A6J6AU18_9ZZZZ</name>
<sequence>MSKKVAPVEAPVITKLPLPNSDNALVIDLPDGQKLVVGKMATGTVIEVATWRGTGRPDSRTTRLMLGISAQDATNVSENQTETPAQAAKVTPIDTLKSLWPNLILKIKEMTSKVRKIGKSKARLESNSKESANSSDVTVRNDNANDEVQAWLDSIIQRSESKAGVKLEPKASATKKASSTKKTKKKTTVTRRSK</sequence>
<evidence type="ECO:0000313" key="2">
    <source>
        <dbReference type="EMBL" id="CAB4529579.1"/>
    </source>
</evidence>
<reference evidence="2" key="1">
    <citation type="submission" date="2020-05" db="EMBL/GenBank/DDBJ databases">
        <authorList>
            <person name="Chiriac C."/>
            <person name="Salcher M."/>
            <person name="Ghai R."/>
            <person name="Kavagutti S V."/>
        </authorList>
    </citation>
    <scope>NUCLEOTIDE SEQUENCE</scope>
</reference>
<feature type="compositionally biased region" description="Basic residues" evidence="1">
    <location>
        <begin position="178"/>
        <end position="194"/>
    </location>
</feature>
<gene>
    <name evidence="2" type="ORF">UFOPK1399_00050</name>
</gene>
<feature type="compositionally biased region" description="Polar residues" evidence="1">
    <location>
        <begin position="129"/>
        <end position="142"/>
    </location>
</feature>
<protein>
    <submittedName>
        <fullName evidence="2">Unannotated protein</fullName>
    </submittedName>
</protein>
<dbReference type="AlphaFoldDB" id="A0A6J6AU18"/>
<dbReference type="EMBL" id="CAEZSD010000003">
    <property type="protein sequence ID" value="CAB4529579.1"/>
    <property type="molecule type" value="Genomic_DNA"/>
</dbReference>
<evidence type="ECO:0000256" key="1">
    <source>
        <dbReference type="SAM" id="MobiDB-lite"/>
    </source>
</evidence>
<proteinExistence type="predicted"/>
<accession>A0A6J6AU18</accession>
<feature type="region of interest" description="Disordered" evidence="1">
    <location>
        <begin position="162"/>
        <end position="194"/>
    </location>
</feature>
<feature type="region of interest" description="Disordered" evidence="1">
    <location>
        <begin position="120"/>
        <end position="142"/>
    </location>
</feature>
<organism evidence="2">
    <name type="scientific">freshwater metagenome</name>
    <dbReference type="NCBI Taxonomy" id="449393"/>
    <lineage>
        <taxon>unclassified sequences</taxon>
        <taxon>metagenomes</taxon>
        <taxon>ecological metagenomes</taxon>
    </lineage>
</organism>